<dbReference type="Proteomes" id="UP000428328">
    <property type="component" value="Chromosome"/>
</dbReference>
<dbReference type="SUPFAM" id="SSF53756">
    <property type="entry name" value="UDP-Glycosyltransferase/glycogen phosphorylase"/>
    <property type="match status" value="1"/>
</dbReference>
<protein>
    <submittedName>
        <fullName evidence="3">Glycosyltransferase</fullName>
    </submittedName>
</protein>
<reference evidence="3 4" key="1">
    <citation type="submission" date="2019-11" db="EMBL/GenBank/DDBJ databases">
        <authorList>
            <person name="Zheng R.K."/>
            <person name="Sun C.M."/>
        </authorList>
    </citation>
    <scope>NUCLEOTIDE SEQUENCE [LARGE SCALE GENOMIC DNA]</scope>
    <source>
        <strain evidence="3 4">SRB007</strain>
    </source>
</reference>
<dbReference type="Pfam" id="PF13524">
    <property type="entry name" value="Glyco_trans_1_2"/>
    <property type="match status" value="1"/>
</dbReference>
<keyword evidence="4" id="KW-1185">Reference proteome</keyword>
<accession>A0A6I6J962</accession>
<dbReference type="Gene3D" id="3.40.50.2000">
    <property type="entry name" value="Glycogen Phosphorylase B"/>
    <property type="match status" value="1"/>
</dbReference>
<dbReference type="KEGG" id="psel:GM415_04265"/>
<sequence length="401" mass="46249">MLETARHDGCFFELPHSRGVRNVPKSVEAAGRVEKRVAMSGQTMVMLHYLQGAEAHFLQQVDFAEMGYEQLLAEFRGFKSLRSHGMALEFKRLGWNVVEIFGDFRELQAKWAVEHDLPVPEEGWMDRITMAQLDHYRPEAVFCDDISRYPADYLSQRPGYVRCLAAMQGFPMHFKQLAHTDVVFACTPSIAMVFRDCGINVELVYHSFDPSVASGLPERTEDHGFIFTGHSGYGFDWHHRTRYELLRWLLASSPLEAWLTERDMTLFPDIEDPLRELFPHNTHGPVYGMDMYRLMNASKVVLNIHTDAAYGDTGNMRTFEACGVGVCMLVEHSPNIADLYEPDAEVVTYRTREECREKALYLLENEAVRREIGRRAGERTRSSHLAEHRTRQMHESMLRHL</sequence>
<feature type="region of interest" description="Disordered" evidence="1">
    <location>
        <begin position="374"/>
        <end position="401"/>
    </location>
</feature>
<evidence type="ECO:0000256" key="1">
    <source>
        <dbReference type="SAM" id="MobiDB-lite"/>
    </source>
</evidence>
<gene>
    <name evidence="3" type="ORF">GM415_04265</name>
</gene>
<dbReference type="AlphaFoldDB" id="A0A6I6J962"/>
<name>A0A6I6J962_9BACT</name>
<evidence type="ECO:0000313" key="4">
    <source>
        <dbReference type="Proteomes" id="UP000428328"/>
    </source>
</evidence>
<dbReference type="GO" id="GO:0016740">
    <property type="term" value="F:transferase activity"/>
    <property type="evidence" value="ECO:0007669"/>
    <property type="project" value="UniProtKB-KW"/>
</dbReference>
<proteinExistence type="predicted"/>
<evidence type="ECO:0000313" key="3">
    <source>
        <dbReference type="EMBL" id="QGY39366.1"/>
    </source>
</evidence>
<dbReference type="InterPro" id="IPR055259">
    <property type="entry name" value="YkvP/CgeB_Glyco_trans-like"/>
</dbReference>
<evidence type="ECO:0000259" key="2">
    <source>
        <dbReference type="Pfam" id="PF13524"/>
    </source>
</evidence>
<dbReference type="EMBL" id="CP046400">
    <property type="protein sequence ID" value="QGY39366.1"/>
    <property type="molecule type" value="Genomic_DNA"/>
</dbReference>
<organism evidence="3 4">
    <name type="scientific">Pseudodesulfovibrio cashew</name>
    <dbReference type="NCBI Taxonomy" id="2678688"/>
    <lineage>
        <taxon>Bacteria</taxon>
        <taxon>Pseudomonadati</taxon>
        <taxon>Thermodesulfobacteriota</taxon>
        <taxon>Desulfovibrionia</taxon>
        <taxon>Desulfovibrionales</taxon>
        <taxon>Desulfovibrionaceae</taxon>
    </lineage>
</organism>
<feature type="domain" description="Spore protein YkvP/CgeB glycosyl transferase-like" evidence="2">
    <location>
        <begin position="279"/>
        <end position="394"/>
    </location>
</feature>
<keyword evidence="3" id="KW-0808">Transferase</keyword>